<name>A0A1G9D2Q5_9BACL</name>
<dbReference type="OrthoDB" id="2388113at2"/>
<dbReference type="Proteomes" id="UP000199008">
    <property type="component" value="Unassembled WGS sequence"/>
</dbReference>
<gene>
    <name evidence="1" type="ORF">SAMN05216216_10528</name>
</gene>
<evidence type="ECO:0000313" key="2">
    <source>
        <dbReference type="Proteomes" id="UP000199008"/>
    </source>
</evidence>
<dbReference type="GO" id="GO:0003700">
    <property type="term" value="F:DNA-binding transcription factor activity"/>
    <property type="evidence" value="ECO:0007669"/>
    <property type="project" value="InterPro"/>
</dbReference>
<dbReference type="GO" id="GO:0006352">
    <property type="term" value="P:DNA-templated transcription initiation"/>
    <property type="evidence" value="ECO:0007669"/>
    <property type="project" value="InterPro"/>
</dbReference>
<dbReference type="AlphaFoldDB" id="A0A1G9D2Q5"/>
<protein>
    <submittedName>
        <fullName evidence="1">RNA polymerase sporulation-specific sigma factor</fullName>
    </submittedName>
</protein>
<evidence type="ECO:0000313" key="1">
    <source>
        <dbReference type="EMBL" id="SDK58208.1"/>
    </source>
</evidence>
<accession>A0A1G9D2Q5</accession>
<sequence>MYLITQHHFILKESLDDRMNDCAYKVYNGDISAFDWIDENLRQSVFKKTLKYKFDYYDREDALQDMMELALRLCYKYNPELGNYRHYVSKAITYELMKLYHRMTDYGLSEVIKSVQDITFETGDHRNRMQDNPLDIIIYEENKSHILNNRKVCSPLERKIVYYCNYGYQIKEISEKLCVSEKAIVNSLHRVRRKRKK</sequence>
<organism evidence="1 2">
    <name type="scientific">Lacicoccus qingdaonensis</name>
    <dbReference type="NCBI Taxonomy" id="576118"/>
    <lineage>
        <taxon>Bacteria</taxon>
        <taxon>Bacillati</taxon>
        <taxon>Bacillota</taxon>
        <taxon>Bacilli</taxon>
        <taxon>Bacillales</taxon>
        <taxon>Salinicoccaceae</taxon>
        <taxon>Lacicoccus</taxon>
    </lineage>
</organism>
<dbReference type="EMBL" id="FNFY01000005">
    <property type="protein sequence ID" value="SDK58208.1"/>
    <property type="molecule type" value="Genomic_DNA"/>
</dbReference>
<dbReference type="InterPro" id="IPR013325">
    <property type="entry name" value="RNA_pol_sigma_r2"/>
</dbReference>
<dbReference type="RefSeq" id="WP_143003928.1">
    <property type="nucleotide sequence ID" value="NZ_FNFY01000005.1"/>
</dbReference>
<proteinExistence type="predicted"/>
<dbReference type="SUPFAM" id="SSF88946">
    <property type="entry name" value="Sigma2 domain of RNA polymerase sigma factors"/>
    <property type="match status" value="1"/>
</dbReference>
<reference evidence="2" key="1">
    <citation type="submission" date="2016-10" db="EMBL/GenBank/DDBJ databases">
        <authorList>
            <person name="Varghese N."/>
            <person name="Submissions S."/>
        </authorList>
    </citation>
    <scope>NUCLEOTIDE SEQUENCE [LARGE SCALE GENOMIC DNA]</scope>
    <source>
        <strain evidence="2">CGMCC 1.8895</strain>
    </source>
</reference>
<dbReference type="STRING" id="576118.SAMN05216216_10528"/>
<keyword evidence="2" id="KW-1185">Reference proteome</keyword>